<accession>A0A8K0E5P3</accession>
<evidence type="ECO:0000256" key="1">
    <source>
        <dbReference type="SAM" id="MobiDB-lite"/>
    </source>
</evidence>
<evidence type="ECO:0000313" key="2">
    <source>
        <dbReference type="EMBL" id="CAH1242533.1"/>
    </source>
</evidence>
<dbReference type="EMBL" id="OV696697">
    <property type="protein sequence ID" value="CAH1242533.1"/>
    <property type="molecule type" value="Genomic_DNA"/>
</dbReference>
<dbReference type="AlphaFoldDB" id="A0A8K0E5P3"/>
<organism evidence="2 3">
    <name type="scientific">Branchiostoma lanceolatum</name>
    <name type="common">Common lancelet</name>
    <name type="synonym">Amphioxus lanceolatum</name>
    <dbReference type="NCBI Taxonomy" id="7740"/>
    <lineage>
        <taxon>Eukaryota</taxon>
        <taxon>Metazoa</taxon>
        <taxon>Chordata</taxon>
        <taxon>Cephalochordata</taxon>
        <taxon>Leptocardii</taxon>
        <taxon>Amphioxiformes</taxon>
        <taxon>Branchiostomatidae</taxon>
        <taxon>Branchiostoma</taxon>
    </lineage>
</organism>
<name>A0A8K0E5P3_BRALA</name>
<protein>
    <submittedName>
        <fullName evidence="2">Hypp6808 protein</fullName>
    </submittedName>
</protein>
<feature type="region of interest" description="Disordered" evidence="1">
    <location>
        <begin position="58"/>
        <end position="81"/>
    </location>
</feature>
<evidence type="ECO:0000313" key="3">
    <source>
        <dbReference type="Proteomes" id="UP000838412"/>
    </source>
</evidence>
<gene>
    <name evidence="2" type="primary">Hypp6808</name>
    <name evidence="2" type="ORF">BLAG_LOCUS5822</name>
</gene>
<keyword evidence="3" id="KW-1185">Reference proteome</keyword>
<reference evidence="2" key="1">
    <citation type="submission" date="2022-01" db="EMBL/GenBank/DDBJ databases">
        <authorList>
            <person name="Braso-Vives M."/>
        </authorList>
    </citation>
    <scope>NUCLEOTIDE SEQUENCE</scope>
</reference>
<sequence>MKKPLLFPRGGIQNAKFGFSRSRIREAYPALARAANDDKEFQAAKHVLRSALHENQRQIEESTAVDGVPRKQQYRQPEGGRKLAVPEVRHAVFHW</sequence>
<dbReference type="Proteomes" id="UP000838412">
    <property type="component" value="Chromosome 12"/>
</dbReference>
<proteinExistence type="predicted"/>